<comment type="caution">
    <text evidence="1">The sequence shown here is derived from an EMBL/GenBank/DDBJ whole genome shotgun (WGS) entry which is preliminary data.</text>
</comment>
<sequence length="108" mass="11377">MSKNLNENEIKLKAIAALTALRGGVGTDYVSSLLGEVIPDEFMVPVGAEAREVGLAVLNQLSAPMSALISGLMLAFEAVADAYDETTPEAPTEEILQSLALELARDSE</sequence>
<dbReference type="EMBL" id="JANIID010000028">
    <property type="protein sequence ID" value="MCQ8773283.1"/>
    <property type="molecule type" value="Genomic_DNA"/>
</dbReference>
<accession>A0A9X2LLF2</accession>
<reference evidence="1" key="1">
    <citation type="submission" date="2022-06" db="EMBL/GenBank/DDBJ databases">
        <title>WGS of actinobacteria.</title>
        <authorList>
            <person name="Thawai C."/>
        </authorList>
    </citation>
    <scope>NUCLEOTIDE SEQUENCE</scope>
    <source>
        <strain evidence="1">AA8</strain>
    </source>
</reference>
<dbReference type="AlphaFoldDB" id="A0A9X2LLF2"/>
<organism evidence="1 2">
    <name type="scientific">Streptomyces telluris</name>
    <dbReference type="NCBI Taxonomy" id="2720021"/>
    <lineage>
        <taxon>Bacteria</taxon>
        <taxon>Bacillati</taxon>
        <taxon>Actinomycetota</taxon>
        <taxon>Actinomycetes</taxon>
        <taxon>Kitasatosporales</taxon>
        <taxon>Streptomycetaceae</taxon>
        <taxon>Streptomyces</taxon>
    </lineage>
</organism>
<keyword evidence="2" id="KW-1185">Reference proteome</keyword>
<dbReference type="RefSeq" id="WP_168095702.1">
    <property type="nucleotide sequence ID" value="NZ_JAATER010000471.1"/>
</dbReference>
<gene>
    <name evidence="1" type="ORF">NQU55_26490</name>
</gene>
<name>A0A9X2LLF2_9ACTN</name>
<dbReference type="Proteomes" id="UP001142374">
    <property type="component" value="Unassembled WGS sequence"/>
</dbReference>
<evidence type="ECO:0000313" key="2">
    <source>
        <dbReference type="Proteomes" id="UP001142374"/>
    </source>
</evidence>
<protein>
    <submittedName>
        <fullName evidence="1">Uncharacterized protein</fullName>
    </submittedName>
</protein>
<evidence type="ECO:0000313" key="1">
    <source>
        <dbReference type="EMBL" id="MCQ8773283.1"/>
    </source>
</evidence>
<proteinExistence type="predicted"/>